<evidence type="ECO:0000256" key="1">
    <source>
        <dbReference type="SAM" id="MobiDB-lite"/>
    </source>
</evidence>
<sequence length="492" mass="53113">MDASGGFDDGADPERETFRRLLAQARAQASTGDRAGFTSTVSAFSREVVEPFLARLMDLDDEVAELEALCDAVFPPPDAGAAPPAGSPHRLVFAADVLDGPWPTSRRTAALLSVVDSDDGRPGQPVLDALAEEAIAAPPEPARIRLLRRLLSTPVGFTGRPAAARVLSALHAAGKLNAAAVEAAFTADRRVANADKPRLGDVVFGDGDGRPDPTGFRTALREQYDELVWRLTEAPDPDEWHRTPRSPAPRGTRFVRRGLDLWTGRLPAAAGAYDGDPYIDEMVEFLCGAELTDGERTDLDGWLRDRPEAERQKVAQCRQAAADAAAKRARKARPGPAVHAVPDVEPDRLHPDGAASYAGSRLTAADPVSAALARAPRVFLALIDDDPEFSIARADLCAFLHVAGDGWTYELSLSDEVRSIVETGPGEGEDDLLEQQLAARPDVQSAFHADREWFEVKLIRPLPADEMLARYIDALSAAHREEARRRGIALDD</sequence>
<evidence type="ECO:0000313" key="2">
    <source>
        <dbReference type="EMBL" id="GGM57476.1"/>
    </source>
</evidence>
<dbReference type="RefSeq" id="WP_190254194.1">
    <property type="nucleotide sequence ID" value="NZ_BMPI01000040.1"/>
</dbReference>
<organism evidence="2 3">
    <name type="scientific">Dactylosporangium sucinum</name>
    <dbReference type="NCBI Taxonomy" id="1424081"/>
    <lineage>
        <taxon>Bacteria</taxon>
        <taxon>Bacillati</taxon>
        <taxon>Actinomycetota</taxon>
        <taxon>Actinomycetes</taxon>
        <taxon>Micromonosporales</taxon>
        <taxon>Micromonosporaceae</taxon>
        <taxon>Dactylosporangium</taxon>
    </lineage>
</organism>
<gene>
    <name evidence="2" type="ORF">GCM10007977_068920</name>
</gene>
<protein>
    <submittedName>
        <fullName evidence="2">Uncharacterized protein</fullName>
    </submittedName>
</protein>
<dbReference type="AlphaFoldDB" id="A0A917U5S4"/>
<comment type="caution">
    <text evidence="2">The sequence shown here is derived from an EMBL/GenBank/DDBJ whole genome shotgun (WGS) entry which is preliminary data.</text>
</comment>
<feature type="region of interest" description="Disordered" evidence="1">
    <location>
        <begin position="328"/>
        <end position="349"/>
    </location>
</feature>
<evidence type="ECO:0000313" key="3">
    <source>
        <dbReference type="Proteomes" id="UP000642070"/>
    </source>
</evidence>
<name>A0A917U5S4_9ACTN</name>
<keyword evidence="3" id="KW-1185">Reference proteome</keyword>
<dbReference type="EMBL" id="BMPI01000040">
    <property type="protein sequence ID" value="GGM57476.1"/>
    <property type="molecule type" value="Genomic_DNA"/>
</dbReference>
<reference evidence="2" key="1">
    <citation type="journal article" date="2014" name="Int. J. Syst. Evol. Microbiol.">
        <title>Complete genome sequence of Corynebacterium casei LMG S-19264T (=DSM 44701T), isolated from a smear-ripened cheese.</title>
        <authorList>
            <consortium name="US DOE Joint Genome Institute (JGI-PGF)"/>
            <person name="Walter F."/>
            <person name="Albersmeier A."/>
            <person name="Kalinowski J."/>
            <person name="Ruckert C."/>
        </authorList>
    </citation>
    <scope>NUCLEOTIDE SEQUENCE</scope>
    <source>
        <strain evidence="2">JCM 19831</strain>
    </source>
</reference>
<accession>A0A917U5S4</accession>
<proteinExistence type="predicted"/>
<dbReference type="Proteomes" id="UP000642070">
    <property type="component" value="Unassembled WGS sequence"/>
</dbReference>
<reference evidence="2" key="2">
    <citation type="submission" date="2020-09" db="EMBL/GenBank/DDBJ databases">
        <authorList>
            <person name="Sun Q."/>
            <person name="Ohkuma M."/>
        </authorList>
    </citation>
    <scope>NUCLEOTIDE SEQUENCE</scope>
    <source>
        <strain evidence="2">JCM 19831</strain>
    </source>
</reference>